<dbReference type="InterPro" id="IPR000092">
    <property type="entry name" value="Polyprenyl_synt"/>
</dbReference>
<evidence type="ECO:0000256" key="6">
    <source>
        <dbReference type="RuleBase" id="RU004466"/>
    </source>
</evidence>
<accession>A0A7C3IXH5</accession>
<dbReference type="Gene3D" id="1.10.600.10">
    <property type="entry name" value="Farnesyl Diphosphate Synthase"/>
    <property type="match status" value="1"/>
</dbReference>
<evidence type="ECO:0000313" key="7">
    <source>
        <dbReference type="EMBL" id="HFK20650.1"/>
    </source>
</evidence>
<evidence type="ECO:0000256" key="5">
    <source>
        <dbReference type="ARBA" id="ARBA00022842"/>
    </source>
</evidence>
<evidence type="ECO:0000256" key="2">
    <source>
        <dbReference type="ARBA" id="ARBA00006706"/>
    </source>
</evidence>
<keyword evidence="3 6" id="KW-0808">Transferase</keyword>
<dbReference type="InterPro" id="IPR008949">
    <property type="entry name" value="Isoprenoid_synthase_dom_sf"/>
</dbReference>
<dbReference type="SFLD" id="SFLDG01017">
    <property type="entry name" value="Polyprenyl_Transferase_Like"/>
    <property type="match status" value="1"/>
</dbReference>
<dbReference type="GO" id="GO:0008299">
    <property type="term" value="P:isoprenoid biosynthetic process"/>
    <property type="evidence" value="ECO:0007669"/>
    <property type="project" value="InterPro"/>
</dbReference>
<reference evidence="7" key="1">
    <citation type="journal article" date="2020" name="mSystems">
        <title>Genome- and Community-Level Interaction Insights into Carbon Utilization and Element Cycling Functions of Hydrothermarchaeota in Hydrothermal Sediment.</title>
        <authorList>
            <person name="Zhou Z."/>
            <person name="Liu Y."/>
            <person name="Xu W."/>
            <person name="Pan J."/>
            <person name="Luo Z.H."/>
            <person name="Li M."/>
        </authorList>
    </citation>
    <scope>NUCLEOTIDE SEQUENCE [LARGE SCALE GENOMIC DNA]</scope>
    <source>
        <strain evidence="7">SpSt-468</strain>
    </source>
</reference>
<gene>
    <name evidence="7" type="ORF">ENS19_05125</name>
</gene>
<dbReference type="AlphaFoldDB" id="A0A7C3IXH5"/>
<dbReference type="GO" id="GO:0004659">
    <property type="term" value="F:prenyltransferase activity"/>
    <property type="evidence" value="ECO:0007669"/>
    <property type="project" value="InterPro"/>
</dbReference>
<comment type="cofactor">
    <cofactor evidence="1">
        <name>Mg(2+)</name>
        <dbReference type="ChEBI" id="CHEBI:18420"/>
    </cofactor>
</comment>
<dbReference type="GO" id="GO:0046872">
    <property type="term" value="F:metal ion binding"/>
    <property type="evidence" value="ECO:0007669"/>
    <property type="project" value="UniProtKB-KW"/>
</dbReference>
<dbReference type="PANTHER" id="PTHR12001">
    <property type="entry name" value="GERANYLGERANYL PYROPHOSPHATE SYNTHASE"/>
    <property type="match status" value="1"/>
</dbReference>
<dbReference type="PANTHER" id="PTHR12001:SF85">
    <property type="entry name" value="SHORT CHAIN ISOPRENYL DIPHOSPHATE SYNTHASE"/>
    <property type="match status" value="1"/>
</dbReference>
<comment type="similarity">
    <text evidence="2 6">Belongs to the FPP/GGPP synthase family.</text>
</comment>
<evidence type="ECO:0000256" key="3">
    <source>
        <dbReference type="ARBA" id="ARBA00022679"/>
    </source>
</evidence>
<sequence>MIEDQLAEIAAGISRILASELSGGSGELYRSAYHLPKQGGKRLRPFLVVKSCEIVGGNVADALPAAAAVEMLHNFTLVHDDIMDNDLLRRGVPTVHIVWGEPLAILAGDLLFAKSFQLLLSRGGSAEQRRRAAEVLATATVLLSEGQHLDMKFEEMSTVTEGEYLEMISGKTAALFKASAEIGAIMGGAADPDVDRLGKYGWNLGMGFQIFDDYLALKSTEDVLGKAVGNDIKEGKKTLIVIKGLETASRDQLKALLGRKDASDDALASLISSLESNGAIEYARSKAESYIESALGAIGGFPPSAAKESLSELARLAISRKK</sequence>
<dbReference type="SUPFAM" id="SSF48576">
    <property type="entry name" value="Terpenoid synthases"/>
    <property type="match status" value="1"/>
</dbReference>
<keyword evidence="4" id="KW-0479">Metal-binding</keyword>
<dbReference type="SFLD" id="SFLDS00005">
    <property type="entry name" value="Isoprenoid_Synthase_Type_I"/>
    <property type="match status" value="1"/>
</dbReference>
<dbReference type="Pfam" id="PF00348">
    <property type="entry name" value="polyprenyl_synt"/>
    <property type="match status" value="1"/>
</dbReference>
<name>A0A7C3IXH5_9CREN</name>
<dbReference type="CDD" id="cd00685">
    <property type="entry name" value="Trans_IPPS_HT"/>
    <property type="match status" value="1"/>
</dbReference>
<evidence type="ECO:0000256" key="4">
    <source>
        <dbReference type="ARBA" id="ARBA00022723"/>
    </source>
</evidence>
<protein>
    <submittedName>
        <fullName evidence="7">Polyprenyl synthetase family protein</fullName>
    </submittedName>
</protein>
<comment type="caution">
    <text evidence="7">The sequence shown here is derived from an EMBL/GenBank/DDBJ whole genome shotgun (WGS) entry which is preliminary data.</text>
</comment>
<dbReference type="InterPro" id="IPR033749">
    <property type="entry name" value="Polyprenyl_synt_CS"/>
</dbReference>
<evidence type="ECO:0000256" key="1">
    <source>
        <dbReference type="ARBA" id="ARBA00001946"/>
    </source>
</evidence>
<proteinExistence type="inferred from homology"/>
<dbReference type="PROSITE" id="PS00723">
    <property type="entry name" value="POLYPRENYL_SYNTHASE_1"/>
    <property type="match status" value="1"/>
</dbReference>
<organism evidence="7">
    <name type="scientific">Candidatus Methanomethylicus mesodigestus</name>
    <dbReference type="NCBI Taxonomy" id="1867258"/>
    <lineage>
        <taxon>Archaea</taxon>
        <taxon>Thermoproteota</taxon>
        <taxon>Methanosuratincolia</taxon>
        <taxon>Candidatus Methanomethylicales</taxon>
        <taxon>Candidatus Methanomethylicaceae</taxon>
        <taxon>Candidatus Methanomethylicus</taxon>
    </lineage>
</organism>
<keyword evidence="5" id="KW-0460">Magnesium</keyword>
<dbReference type="EMBL" id="DSTX01000008">
    <property type="protein sequence ID" value="HFK20650.1"/>
    <property type="molecule type" value="Genomic_DNA"/>
</dbReference>